<accession>A0ACA9PHD3</accession>
<protein>
    <submittedName>
        <fullName evidence="1">10587_t:CDS:1</fullName>
    </submittedName>
</protein>
<sequence length="451" mass="53184">YDAQKKLIVAVIELSLSVGKIVIQPGGVFSFVETIEKVTHSFQEALAYVDLEKLIKLTEDADVKEKLDQVKDLDSQVDSIKKINEELEQDLNNANNLNSNMKQEHERIESLDIDVLAKNLETNDQKGILSSTQWELTRRRMMKLLEFPIKQNIEGAEKYLNSLENFFIFIDAYIKAKIEETESFEEFLRTSLQAKMSKRKKERIEQIIKKKESKTYDEMKLQLSEHLINTKFWMMIYIENYLCAYEYWSLSKSEIKPSVIKTFQELEKDMNKIRDELESVYKLFGCDPALNWSLIKFDEEKYIEEFKRNRSIIIEIPLNCKELSDYAHIHLHAFRAYLEGIGSENDIIKLRINNIGTFSNRDKKNQVYHFRSEPITTKEFKYRVNSSINSSVEFDKFEKYVDNDNKYKNNANIYFVPTPFCQWKISLHTENDLSGLKSINIHLATYCHLMH</sequence>
<proteinExistence type="predicted"/>
<dbReference type="EMBL" id="CAJVPW010025596">
    <property type="protein sequence ID" value="CAG8709317.1"/>
    <property type="molecule type" value="Genomic_DNA"/>
</dbReference>
<name>A0ACA9PHD3_9GLOM</name>
<evidence type="ECO:0000313" key="1">
    <source>
        <dbReference type="EMBL" id="CAG8709317.1"/>
    </source>
</evidence>
<dbReference type="Proteomes" id="UP000789366">
    <property type="component" value="Unassembled WGS sequence"/>
</dbReference>
<gene>
    <name evidence="1" type="ORF">SPELUC_LOCUS11714</name>
</gene>
<reference evidence="1" key="1">
    <citation type="submission" date="2021-06" db="EMBL/GenBank/DDBJ databases">
        <authorList>
            <person name="Kallberg Y."/>
            <person name="Tangrot J."/>
            <person name="Rosling A."/>
        </authorList>
    </citation>
    <scope>NUCLEOTIDE SEQUENCE</scope>
    <source>
        <strain evidence="1">28 12/20/2015</strain>
    </source>
</reference>
<feature type="non-terminal residue" evidence="1">
    <location>
        <position position="1"/>
    </location>
</feature>
<keyword evidence="2" id="KW-1185">Reference proteome</keyword>
<comment type="caution">
    <text evidence="1">The sequence shown here is derived from an EMBL/GenBank/DDBJ whole genome shotgun (WGS) entry which is preliminary data.</text>
</comment>
<organism evidence="1 2">
    <name type="scientific">Cetraspora pellucida</name>
    <dbReference type="NCBI Taxonomy" id="1433469"/>
    <lineage>
        <taxon>Eukaryota</taxon>
        <taxon>Fungi</taxon>
        <taxon>Fungi incertae sedis</taxon>
        <taxon>Mucoromycota</taxon>
        <taxon>Glomeromycotina</taxon>
        <taxon>Glomeromycetes</taxon>
        <taxon>Diversisporales</taxon>
        <taxon>Gigasporaceae</taxon>
        <taxon>Cetraspora</taxon>
    </lineage>
</organism>
<evidence type="ECO:0000313" key="2">
    <source>
        <dbReference type="Proteomes" id="UP000789366"/>
    </source>
</evidence>